<protein>
    <recommendedName>
        <fullName evidence="4">Bacteriocin-type signal sequence domain-containing protein</fullName>
    </recommendedName>
</protein>
<dbReference type="EMBL" id="NXMA01000019">
    <property type="protein sequence ID" value="TKX29945.1"/>
    <property type="molecule type" value="Genomic_DNA"/>
</dbReference>
<proteinExistence type="predicted"/>
<organism evidence="2 3">
    <name type="scientific">Campylobacter aviculae</name>
    <dbReference type="NCBI Taxonomy" id="2510190"/>
    <lineage>
        <taxon>Bacteria</taxon>
        <taxon>Pseudomonadati</taxon>
        <taxon>Campylobacterota</taxon>
        <taxon>Epsilonproteobacteria</taxon>
        <taxon>Campylobacterales</taxon>
        <taxon>Campylobacteraceae</taxon>
        <taxon>Campylobacter</taxon>
    </lineage>
</organism>
<reference evidence="2 3" key="1">
    <citation type="submission" date="2018-05" db="EMBL/GenBank/DDBJ databases">
        <title>Novel Campyloabacter and Helicobacter Species and Strains.</title>
        <authorList>
            <person name="Mannion A.J."/>
            <person name="Shen Z."/>
            <person name="Fox J.G."/>
        </authorList>
    </citation>
    <scope>NUCLEOTIDE SEQUENCE [LARGE SCALE GENOMIC DNA]</scope>
    <source>
        <strain evidence="3">MIT17-670</strain>
    </source>
</reference>
<sequence>MIKKLLSIATLGALLTSSAFGDDFLAKVSNGALSDNSAGVKVLSLNEMKDVKGGWYFNFSRASKYDYTAGLRSYAYLVYNNNYNPVNSELQVENYKKVIATFRFVNNQKEYYLQTYNPLTGSYGTIFPNYSTSWGRYAMDIMREFQSRY</sequence>
<name>A0A4U7BIH3_9BACT</name>
<feature type="signal peptide" evidence="1">
    <location>
        <begin position="1"/>
        <end position="21"/>
    </location>
</feature>
<accession>A0A4U7BIH3</accession>
<dbReference type="AlphaFoldDB" id="A0A4U7BIH3"/>
<evidence type="ECO:0008006" key="4">
    <source>
        <dbReference type="Google" id="ProtNLM"/>
    </source>
</evidence>
<dbReference type="RefSeq" id="WP_137622899.1">
    <property type="nucleotide sequence ID" value="NZ_NXMA01000019.1"/>
</dbReference>
<keyword evidence="1" id="KW-0732">Signal</keyword>
<evidence type="ECO:0000313" key="2">
    <source>
        <dbReference type="EMBL" id="TKX29945.1"/>
    </source>
</evidence>
<evidence type="ECO:0000313" key="3">
    <source>
        <dbReference type="Proteomes" id="UP000310353"/>
    </source>
</evidence>
<gene>
    <name evidence="2" type="ORF">CQA76_08185</name>
</gene>
<dbReference type="Proteomes" id="UP000310353">
    <property type="component" value="Unassembled WGS sequence"/>
</dbReference>
<dbReference type="OrthoDB" id="5355890at2"/>
<feature type="chain" id="PRO_5020958673" description="Bacteriocin-type signal sequence domain-containing protein" evidence="1">
    <location>
        <begin position="22"/>
        <end position="149"/>
    </location>
</feature>
<comment type="caution">
    <text evidence="2">The sequence shown here is derived from an EMBL/GenBank/DDBJ whole genome shotgun (WGS) entry which is preliminary data.</text>
</comment>
<evidence type="ECO:0000256" key="1">
    <source>
        <dbReference type="SAM" id="SignalP"/>
    </source>
</evidence>
<keyword evidence="3" id="KW-1185">Reference proteome</keyword>